<dbReference type="NCBIfam" id="NF041770">
    <property type="entry name" value="CFI_box_CTERM"/>
    <property type="match status" value="1"/>
</dbReference>
<evidence type="ECO:0000256" key="1">
    <source>
        <dbReference type="SAM" id="Coils"/>
    </source>
</evidence>
<keyword evidence="3" id="KW-1185">Reference proteome</keyword>
<gene>
    <name evidence="2" type="ORF">KGMB01110_28400</name>
</gene>
<dbReference type="InterPro" id="IPR049886">
    <property type="entry name" value="CFI_box_CTERM_dom"/>
</dbReference>
<dbReference type="AlphaFoldDB" id="A0A391P2V0"/>
<dbReference type="Proteomes" id="UP000265643">
    <property type="component" value="Unassembled WGS sequence"/>
</dbReference>
<protein>
    <submittedName>
        <fullName evidence="2">Uncharacterized protein</fullName>
    </submittedName>
</protein>
<dbReference type="EMBL" id="BHGK01000004">
    <property type="protein sequence ID" value="GCA68404.1"/>
    <property type="molecule type" value="Genomic_DNA"/>
</dbReference>
<reference evidence="3" key="1">
    <citation type="submission" date="2018-09" db="EMBL/GenBank/DDBJ databases">
        <title>Draft Genome Sequence of Mediterraneibacter sp. KCTC 15684.</title>
        <authorList>
            <person name="Kim J.S."/>
            <person name="Han K.I."/>
            <person name="Suh M.K."/>
            <person name="Lee K.C."/>
            <person name="Eom M.K."/>
            <person name="Lee J.H."/>
            <person name="Park S.H."/>
            <person name="Kang S.W."/>
            <person name="Park J.E."/>
            <person name="Oh B.S."/>
            <person name="Yu S.Y."/>
            <person name="Choi S.H."/>
            <person name="Lee D.H."/>
            <person name="Yoon H."/>
            <person name="Kim B."/>
            <person name="Yang S.J."/>
            <person name="Lee J.S."/>
        </authorList>
    </citation>
    <scope>NUCLEOTIDE SEQUENCE [LARGE SCALE GENOMIC DNA]</scope>
    <source>
        <strain evidence="3">KCTC 15684</strain>
    </source>
</reference>
<organism evidence="2 3">
    <name type="scientific">Mediterraneibacter butyricigenes</name>
    <dbReference type="NCBI Taxonomy" id="2316025"/>
    <lineage>
        <taxon>Bacteria</taxon>
        <taxon>Bacillati</taxon>
        <taxon>Bacillota</taxon>
        <taxon>Clostridia</taxon>
        <taxon>Lachnospirales</taxon>
        <taxon>Lachnospiraceae</taxon>
        <taxon>Mediterraneibacter</taxon>
    </lineage>
</organism>
<accession>A0A391P2V0</accession>
<name>A0A391P2V0_9FIRM</name>
<dbReference type="RefSeq" id="WP_243112876.1">
    <property type="nucleotide sequence ID" value="NZ_BHGK01000004.1"/>
</dbReference>
<proteinExistence type="predicted"/>
<comment type="caution">
    <text evidence="2">The sequence shown here is derived from an EMBL/GenBank/DDBJ whole genome shotgun (WGS) entry which is preliminary data.</text>
</comment>
<evidence type="ECO:0000313" key="3">
    <source>
        <dbReference type="Proteomes" id="UP000265643"/>
    </source>
</evidence>
<evidence type="ECO:0000313" key="2">
    <source>
        <dbReference type="EMBL" id="GCA68404.1"/>
    </source>
</evidence>
<keyword evidence="1" id="KW-0175">Coiled coil</keyword>
<sequence length="246" mass="29197">MEKRFIELYHVTKEYSKQFRKKTYLSDIDKLQEDYKELLEEIRLLMDQNDACLSNLQDALIADAKADVDQFESRRKREIQVLNNNMALVSYFLPLIRAIKSPYADEFAQQITEKWNETFTSTTIGCPSVSDIQGGFKTGFCYVTTAVCQSQNKPDDCYELTLLRHYRDTYMLETPEREQIVKEYYNIAPTIVKHISQTDRADEIYEQIWEEYLQPCIRLIEAKEPDSCEELYTKMVRTLEKKYLYQ</sequence>
<feature type="coiled-coil region" evidence="1">
    <location>
        <begin position="21"/>
        <end position="48"/>
    </location>
</feature>